<dbReference type="EMBL" id="AP007255">
    <property type="protein sequence ID" value="BAE51235.1"/>
    <property type="molecule type" value="Genomic_DNA"/>
</dbReference>
<gene>
    <name evidence="1" type="ordered locus">amb2408</name>
    <name evidence="2" type="ordered locus">amb2431</name>
</gene>
<accession>Q2W4J0</accession>
<reference evidence="2 3" key="1">
    <citation type="journal article" date="2005" name="DNA Res.">
        <title>Complete genome sequence of the facultative anaerobic magnetotactic bacterium Magnetospirillum sp. strain AMB-1.</title>
        <authorList>
            <person name="Matsunaga T."/>
            <person name="Okamura Y."/>
            <person name="Fukuda Y."/>
            <person name="Wahyudi A.T."/>
            <person name="Murase Y."/>
            <person name="Takeyama H."/>
        </authorList>
    </citation>
    <scope>NUCLEOTIDE SEQUENCE [LARGE SCALE GENOMIC DNA]</scope>
    <source>
        <strain evidence="2">AMB-1</strain>
        <strain evidence="3">ATCC 700264 / AMB-1</strain>
    </source>
</reference>
<dbReference type="STRING" id="342108.amb2408"/>
<keyword evidence="3" id="KW-1185">Reference proteome</keyword>
<dbReference type="AlphaFoldDB" id="Q2W4J0"/>
<evidence type="ECO:0000313" key="3">
    <source>
        <dbReference type="Proteomes" id="UP000007058"/>
    </source>
</evidence>
<organism evidence="2 3">
    <name type="scientific">Paramagnetospirillum magneticum (strain ATCC 700264 / AMB-1)</name>
    <name type="common">Magnetospirillum magneticum</name>
    <dbReference type="NCBI Taxonomy" id="342108"/>
    <lineage>
        <taxon>Bacteria</taxon>
        <taxon>Pseudomonadati</taxon>
        <taxon>Pseudomonadota</taxon>
        <taxon>Alphaproteobacteria</taxon>
        <taxon>Rhodospirillales</taxon>
        <taxon>Magnetospirillaceae</taxon>
        <taxon>Paramagnetospirillum</taxon>
    </lineage>
</organism>
<dbReference type="EMBL" id="AP007255">
    <property type="protein sequence ID" value="BAE51212.1"/>
    <property type="molecule type" value="Genomic_DNA"/>
</dbReference>
<evidence type="ECO:0008006" key="4">
    <source>
        <dbReference type="Google" id="ProtNLM"/>
    </source>
</evidence>
<dbReference type="Proteomes" id="UP000007058">
    <property type="component" value="Chromosome"/>
</dbReference>
<proteinExistence type="predicted"/>
<dbReference type="OrthoDB" id="7355308at2"/>
<name>Q2W4J0_PARM1</name>
<sequence length="119" mass="12868">MITFEIPAVFDPATVAPAVPGGRVDLLRGVTGVYVKRDDVQVGAMAVAMADDGFGRDLFIRALAGRDPDLVKSADQYVRAAVIAGGFDGARAFTMRPGAMRHLERLGWTEIGRYYRLVP</sequence>
<dbReference type="KEGG" id="mag:amb2408"/>
<evidence type="ECO:0000313" key="1">
    <source>
        <dbReference type="EMBL" id="BAE51212.1"/>
    </source>
</evidence>
<dbReference type="RefSeq" id="WP_011384804.1">
    <property type="nucleotide sequence ID" value="NC_007626.1"/>
</dbReference>
<protein>
    <recommendedName>
        <fullName evidence="4">N-acetyltransferase domain-containing protein</fullName>
    </recommendedName>
</protein>
<dbReference type="KEGG" id="mag:amb2431"/>
<evidence type="ECO:0000313" key="2">
    <source>
        <dbReference type="EMBL" id="BAE51235.1"/>
    </source>
</evidence>
<dbReference type="HOGENOM" id="CLU_2058539_0_0_5"/>